<evidence type="ECO:0000313" key="8">
    <source>
        <dbReference type="EMBL" id="KAF0692524.1"/>
    </source>
</evidence>
<dbReference type="EMBL" id="CAADRA010005892">
    <property type="protein sequence ID" value="VFT93183.1"/>
    <property type="molecule type" value="Genomic_DNA"/>
</dbReference>
<dbReference type="SMART" id="SM01144">
    <property type="entry name" value="DTW"/>
    <property type="match status" value="1"/>
</dbReference>
<sequence>MAGQQRAVCPTCKRPLSVCFCDLIPSPKLTTRFHIHCIQHPNEAKRKALSSVPLLEHALAQFTLEVATQTTMLQDDSSPTVLLFPGPDATILSPTSLRSNLTLVVVDGTWKEAKKIVQHDPRLQSLPRVLVHCDQASLYGTLRKEPLDGCVSTLEAVAEAISVLEGQRDTQATLLRAFGTAVARQQAYVNAGLERNKEFYGGVPKPVPAMQSAAVALPVVDDHDAVAAGYRFYRIERDVAGQRCVFHEERFHGTYAEAMVASAALNEGRPRGRRYGVRLEDVQHAE</sequence>
<evidence type="ECO:0000256" key="4">
    <source>
        <dbReference type="ARBA" id="ARBA00022694"/>
    </source>
</evidence>
<keyword evidence="3" id="KW-0949">S-adenosyl-L-methionine</keyword>
<protein>
    <recommendedName>
        <fullName evidence="1">tRNA-uridine aminocarboxypropyltransferase</fullName>
        <ecNumber evidence="1">2.5.1.25</ecNumber>
    </recommendedName>
</protein>
<dbReference type="GO" id="GO:0016432">
    <property type="term" value="F:tRNA-uridine aminocarboxypropyltransferase activity"/>
    <property type="evidence" value="ECO:0007669"/>
    <property type="project" value="UniProtKB-EC"/>
</dbReference>
<evidence type="ECO:0000256" key="3">
    <source>
        <dbReference type="ARBA" id="ARBA00022691"/>
    </source>
</evidence>
<evidence type="ECO:0000313" key="10">
    <source>
        <dbReference type="Proteomes" id="UP000332933"/>
    </source>
</evidence>
<dbReference type="GO" id="GO:0008033">
    <property type="term" value="P:tRNA processing"/>
    <property type="evidence" value="ECO:0007669"/>
    <property type="project" value="UniProtKB-KW"/>
</dbReference>
<evidence type="ECO:0000256" key="6">
    <source>
        <dbReference type="ARBA" id="ARBA00048718"/>
    </source>
</evidence>
<name>A0A485L6C6_9STRA</name>
<evidence type="ECO:0000259" key="7">
    <source>
        <dbReference type="SMART" id="SM01144"/>
    </source>
</evidence>
<keyword evidence="10" id="KW-1185">Reference proteome</keyword>
<reference evidence="9 10" key="1">
    <citation type="submission" date="2019-03" db="EMBL/GenBank/DDBJ databases">
        <authorList>
            <person name="Gaulin E."/>
            <person name="Dumas B."/>
        </authorList>
    </citation>
    <scope>NUCLEOTIDE SEQUENCE [LARGE SCALE GENOMIC DNA]</scope>
    <source>
        <strain evidence="9">CBS 568.67</strain>
    </source>
</reference>
<dbReference type="EC" id="2.5.1.25" evidence="1"/>
<dbReference type="EMBL" id="VJMH01005871">
    <property type="protein sequence ID" value="KAF0692524.1"/>
    <property type="molecule type" value="Genomic_DNA"/>
</dbReference>
<comment type="similarity">
    <text evidence="5">Belongs to the TDD superfamily. DTWD2 family.</text>
</comment>
<dbReference type="InterPro" id="IPR005636">
    <property type="entry name" value="DTW"/>
</dbReference>
<dbReference type="PANTHER" id="PTHR21392">
    <property type="entry name" value="TRNA-URIDINE AMINOCARBOXYPROPYLTRANSFERASE 2"/>
    <property type="match status" value="1"/>
</dbReference>
<reference evidence="8" key="2">
    <citation type="submission" date="2019-06" db="EMBL/GenBank/DDBJ databases">
        <title>Genomics analysis of Aphanomyces spp. identifies a new class of oomycete effector associated with host adaptation.</title>
        <authorList>
            <person name="Gaulin E."/>
        </authorList>
    </citation>
    <scope>NUCLEOTIDE SEQUENCE</scope>
    <source>
        <strain evidence="8">CBS 578.67</strain>
    </source>
</reference>
<gene>
    <name evidence="9" type="primary">Aste57867_16408</name>
    <name evidence="8" type="ORF">As57867_016351</name>
    <name evidence="9" type="ORF">ASTE57867_16408</name>
</gene>
<dbReference type="Proteomes" id="UP000332933">
    <property type="component" value="Unassembled WGS sequence"/>
</dbReference>
<dbReference type="AlphaFoldDB" id="A0A485L6C6"/>
<evidence type="ECO:0000256" key="2">
    <source>
        <dbReference type="ARBA" id="ARBA00022679"/>
    </source>
</evidence>
<dbReference type="Pfam" id="PF03942">
    <property type="entry name" value="DTW"/>
    <property type="match status" value="1"/>
</dbReference>
<comment type="catalytic activity">
    <reaction evidence="6">
        <text>a uridine in tRNA + S-adenosyl-L-methionine = a 3-[(3S)-3-amino-3-carboxypropyl]uridine in tRNA + S-methyl-5'-thioadenosine + H(+)</text>
        <dbReference type="Rhea" id="RHEA:62432"/>
        <dbReference type="Rhea" id="RHEA-COMP:13339"/>
        <dbReference type="Rhea" id="RHEA-COMP:16092"/>
        <dbReference type="ChEBI" id="CHEBI:15378"/>
        <dbReference type="ChEBI" id="CHEBI:17509"/>
        <dbReference type="ChEBI" id="CHEBI:59789"/>
        <dbReference type="ChEBI" id="CHEBI:65315"/>
        <dbReference type="ChEBI" id="CHEBI:82930"/>
        <dbReference type="EC" id="2.5.1.25"/>
    </reaction>
</comment>
<evidence type="ECO:0000313" key="9">
    <source>
        <dbReference type="EMBL" id="VFT93183.1"/>
    </source>
</evidence>
<accession>A0A485L6C6</accession>
<keyword evidence="4" id="KW-0819">tRNA processing</keyword>
<evidence type="ECO:0000256" key="1">
    <source>
        <dbReference type="ARBA" id="ARBA00012386"/>
    </source>
</evidence>
<proteinExistence type="inferred from homology"/>
<dbReference type="PANTHER" id="PTHR21392:SF0">
    <property type="entry name" value="TRNA-URIDINE AMINOCARBOXYPROPYLTRANSFERASE 2"/>
    <property type="match status" value="1"/>
</dbReference>
<dbReference type="InterPro" id="IPR039262">
    <property type="entry name" value="DTWD2/TAPT"/>
</dbReference>
<feature type="domain" description="DTW" evidence="7">
    <location>
        <begin position="5"/>
        <end position="190"/>
    </location>
</feature>
<evidence type="ECO:0000256" key="5">
    <source>
        <dbReference type="ARBA" id="ARBA00034489"/>
    </source>
</evidence>
<keyword evidence="2" id="KW-0808">Transferase</keyword>
<organism evidence="9 10">
    <name type="scientific">Aphanomyces stellatus</name>
    <dbReference type="NCBI Taxonomy" id="120398"/>
    <lineage>
        <taxon>Eukaryota</taxon>
        <taxon>Sar</taxon>
        <taxon>Stramenopiles</taxon>
        <taxon>Oomycota</taxon>
        <taxon>Saprolegniomycetes</taxon>
        <taxon>Saprolegniales</taxon>
        <taxon>Verrucalvaceae</taxon>
        <taxon>Aphanomyces</taxon>
    </lineage>
</organism>
<dbReference type="OrthoDB" id="408541at2759"/>